<keyword evidence="2" id="KW-0963">Cytoplasm</keyword>
<dbReference type="PANTHER" id="PTHR46268:SF6">
    <property type="entry name" value="UNIVERSAL STRESS PROTEIN UP12"/>
    <property type="match status" value="1"/>
</dbReference>
<gene>
    <name evidence="4" type="ORF">CUV01_13815</name>
</gene>
<dbReference type="Proteomes" id="UP000233742">
    <property type="component" value="Chromosome"/>
</dbReference>
<reference evidence="4 5" key="1">
    <citation type="submission" date="2017-12" db="EMBL/GenBank/DDBJ databases">
        <authorList>
            <person name="Hurst M.R.H."/>
        </authorList>
    </citation>
    <scope>NUCLEOTIDE SEQUENCE [LARGE SCALE GENOMIC DNA]</scope>
    <source>
        <strain evidence="4 5">BM15</strain>
    </source>
</reference>
<dbReference type="SUPFAM" id="SSF52402">
    <property type="entry name" value="Adenine nucleotide alpha hydrolases-like"/>
    <property type="match status" value="1"/>
</dbReference>
<dbReference type="CDD" id="cd00293">
    <property type="entry name" value="USP-like"/>
    <property type="match status" value="1"/>
</dbReference>
<dbReference type="Pfam" id="PF00582">
    <property type="entry name" value="Usp"/>
    <property type="match status" value="1"/>
</dbReference>
<evidence type="ECO:0000256" key="2">
    <source>
        <dbReference type="PIRNR" id="PIRNR006276"/>
    </source>
</evidence>
<dbReference type="GO" id="GO:0005737">
    <property type="term" value="C:cytoplasm"/>
    <property type="evidence" value="ECO:0007669"/>
    <property type="project" value="UniProtKB-SubCell"/>
</dbReference>
<sequence length="146" mass="16098">MTIELKKILVASDGSKNSRRALLRAGAIAKATGADLHVIHVGLLSRYTNPDQMNSNQYDRLKTEARSRLDNELEFAEENGIKVTKSHLRMGRVDSEVIRLGEEIGADMIAIGNRGMGALERILLGSDAESIVRHAPCDVIVFRDDE</sequence>
<dbReference type="PIRSF" id="PIRSF006276">
    <property type="entry name" value="UspA"/>
    <property type="match status" value="1"/>
</dbReference>
<keyword evidence="5" id="KW-1185">Reference proteome</keyword>
<accession>A0A2K9EIW6</accession>
<dbReference type="InterPro" id="IPR006016">
    <property type="entry name" value="UspA"/>
</dbReference>
<dbReference type="AlphaFoldDB" id="A0A2K9EIW6"/>
<dbReference type="Gene3D" id="3.40.50.620">
    <property type="entry name" value="HUPs"/>
    <property type="match status" value="1"/>
</dbReference>
<organism evidence="4 5">
    <name type="scientific">Paracoccus tegillarcae</name>
    <dbReference type="NCBI Taxonomy" id="1529068"/>
    <lineage>
        <taxon>Bacteria</taxon>
        <taxon>Pseudomonadati</taxon>
        <taxon>Pseudomonadota</taxon>
        <taxon>Alphaproteobacteria</taxon>
        <taxon>Rhodobacterales</taxon>
        <taxon>Paracoccaceae</taxon>
        <taxon>Paracoccus</taxon>
    </lineage>
</organism>
<evidence type="ECO:0000256" key="1">
    <source>
        <dbReference type="ARBA" id="ARBA00008791"/>
    </source>
</evidence>
<dbReference type="KEGG" id="paro:CUV01_13815"/>
<feature type="domain" description="UspA" evidence="3">
    <location>
        <begin position="6"/>
        <end position="143"/>
    </location>
</feature>
<dbReference type="RefSeq" id="WP_101460981.1">
    <property type="nucleotide sequence ID" value="NZ_CP025408.1"/>
</dbReference>
<dbReference type="PRINTS" id="PR01438">
    <property type="entry name" value="UNVRSLSTRESS"/>
</dbReference>
<dbReference type="PANTHER" id="PTHR46268">
    <property type="entry name" value="STRESS RESPONSE PROTEIN NHAX"/>
    <property type="match status" value="1"/>
</dbReference>
<evidence type="ECO:0000259" key="3">
    <source>
        <dbReference type="Pfam" id="PF00582"/>
    </source>
</evidence>
<dbReference type="InterPro" id="IPR014729">
    <property type="entry name" value="Rossmann-like_a/b/a_fold"/>
</dbReference>
<dbReference type="InterPro" id="IPR006015">
    <property type="entry name" value="Universal_stress_UspA"/>
</dbReference>
<protein>
    <recommendedName>
        <fullName evidence="2">Universal stress protein</fullName>
    </recommendedName>
</protein>
<evidence type="ECO:0000313" key="5">
    <source>
        <dbReference type="Proteomes" id="UP000233742"/>
    </source>
</evidence>
<proteinExistence type="inferred from homology"/>
<comment type="similarity">
    <text evidence="1 2">Belongs to the universal stress protein A family.</text>
</comment>
<evidence type="ECO:0000313" key="4">
    <source>
        <dbReference type="EMBL" id="AUH34319.1"/>
    </source>
</evidence>
<comment type="subcellular location">
    <subcellularLocation>
        <location evidence="2">Cytoplasm</location>
    </subcellularLocation>
</comment>
<dbReference type="OrthoDB" id="9792500at2"/>
<name>A0A2K9EIW6_9RHOB</name>
<dbReference type="EMBL" id="CP025408">
    <property type="protein sequence ID" value="AUH34319.1"/>
    <property type="molecule type" value="Genomic_DNA"/>
</dbReference>